<dbReference type="Proteomes" id="UP000441404">
    <property type="component" value="Unassembled WGS sequence"/>
</dbReference>
<dbReference type="RefSeq" id="WP_153330727.1">
    <property type="nucleotide sequence ID" value="NZ_WIWI01000101.1"/>
</dbReference>
<sequence length="128" mass="15085">MSDIWLRERERRKALWQLAELVPGDQSARAILERLDELERLDHEVPLSACHLDHAELVRLPREAHPVGCWIIRDGDIPEPWRSRFAVALGPAARVEAGFYWHDWTEFLEAWEREVAFVEQHRLALDDE</sequence>
<organism evidence="2 4">
    <name type="scientific">Pseudomonas helleri</name>
    <dbReference type="NCBI Taxonomy" id="1608996"/>
    <lineage>
        <taxon>Bacteria</taxon>
        <taxon>Pseudomonadati</taxon>
        <taxon>Pseudomonadota</taxon>
        <taxon>Gammaproteobacteria</taxon>
        <taxon>Pseudomonadales</taxon>
        <taxon>Pseudomonadaceae</taxon>
        <taxon>Pseudomonas</taxon>
    </lineage>
</organism>
<dbReference type="EMBL" id="WIWJ01000049">
    <property type="protein sequence ID" value="MQT49274.1"/>
    <property type="molecule type" value="Genomic_DNA"/>
</dbReference>
<proteinExistence type="predicted"/>
<dbReference type="AlphaFoldDB" id="A0A7X2C692"/>
<gene>
    <name evidence="2" type="ORF">GHO39_25055</name>
    <name evidence="1" type="ORF">GHO40_21435</name>
</gene>
<evidence type="ECO:0000313" key="4">
    <source>
        <dbReference type="Proteomes" id="UP000489190"/>
    </source>
</evidence>
<name>A0A7X2C692_9PSED</name>
<dbReference type="Proteomes" id="UP000489190">
    <property type="component" value="Unassembled WGS sequence"/>
</dbReference>
<evidence type="ECO:0000313" key="1">
    <source>
        <dbReference type="EMBL" id="MQT49274.1"/>
    </source>
</evidence>
<evidence type="ECO:0000313" key="2">
    <source>
        <dbReference type="EMBL" id="MQT92373.1"/>
    </source>
</evidence>
<protein>
    <submittedName>
        <fullName evidence="2">Uncharacterized protein</fullName>
    </submittedName>
</protein>
<evidence type="ECO:0000313" key="3">
    <source>
        <dbReference type="Proteomes" id="UP000441404"/>
    </source>
</evidence>
<accession>A0A7X2C692</accession>
<dbReference type="EMBL" id="WIWI01000101">
    <property type="protein sequence ID" value="MQT92373.1"/>
    <property type="molecule type" value="Genomic_DNA"/>
</dbReference>
<comment type="caution">
    <text evidence="2">The sequence shown here is derived from an EMBL/GenBank/DDBJ whole genome shotgun (WGS) entry which is preliminary data.</text>
</comment>
<reference evidence="3 4" key="1">
    <citation type="submission" date="2019-10" db="EMBL/GenBank/DDBJ databases">
        <title>Evaluation of single-gene subtyping targets for Pseudomonas.</title>
        <authorList>
            <person name="Reichler S.J."/>
            <person name="Orsi R.H."/>
            <person name="Wiedmann M."/>
            <person name="Martin N.H."/>
            <person name="Murphy S.I."/>
        </authorList>
    </citation>
    <scope>NUCLEOTIDE SEQUENCE [LARGE SCALE GENOMIC DNA]</scope>
    <source>
        <strain evidence="2 4">FSL R10-3254</strain>
        <strain evidence="1 3">FSL R10-3257</strain>
    </source>
</reference>